<dbReference type="Pfam" id="PF13102">
    <property type="entry name" value="Phage_int_SAM_5"/>
    <property type="match status" value="1"/>
</dbReference>
<accession>A0A9X4NZ78</accession>
<feature type="domain" description="Phage integrase SAM-like" evidence="2">
    <location>
        <begin position="19"/>
        <end position="85"/>
    </location>
</feature>
<dbReference type="EMBL" id="JAMWFV010000119">
    <property type="protein sequence ID" value="MDG6146372.1"/>
    <property type="molecule type" value="Genomic_DNA"/>
</dbReference>
<dbReference type="Proteomes" id="UP001153199">
    <property type="component" value="Unassembled WGS sequence"/>
</dbReference>
<dbReference type="InterPro" id="IPR010998">
    <property type="entry name" value="Integrase_recombinase_N"/>
</dbReference>
<protein>
    <submittedName>
        <fullName evidence="3">Phage integrase SAM-like domain-containing protein</fullName>
    </submittedName>
</protein>
<dbReference type="Gene3D" id="1.10.150.130">
    <property type="match status" value="1"/>
</dbReference>
<gene>
    <name evidence="3" type="ORF">NF717_12075</name>
</gene>
<proteinExistence type="predicted"/>
<comment type="caution">
    <text evidence="3">The sequence shown here is derived from an EMBL/GenBank/DDBJ whole genome shotgun (WGS) entry which is preliminary data.</text>
</comment>
<dbReference type="GO" id="GO:0003677">
    <property type="term" value="F:DNA binding"/>
    <property type="evidence" value="ECO:0007669"/>
    <property type="project" value="UniProtKB-KW"/>
</dbReference>
<evidence type="ECO:0000256" key="1">
    <source>
        <dbReference type="ARBA" id="ARBA00023125"/>
    </source>
</evidence>
<organism evidence="3 4">
    <name type="scientific">Lactococcus formosensis</name>
    <dbReference type="NCBI Taxonomy" id="1281486"/>
    <lineage>
        <taxon>Bacteria</taxon>
        <taxon>Bacillati</taxon>
        <taxon>Bacillota</taxon>
        <taxon>Bacilli</taxon>
        <taxon>Lactobacillales</taxon>
        <taxon>Streptococcaceae</taxon>
        <taxon>Lactococcus</taxon>
    </lineage>
</organism>
<name>A0A9X4NZ78_9LACT</name>
<evidence type="ECO:0000259" key="2">
    <source>
        <dbReference type="Pfam" id="PF13102"/>
    </source>
</evidence>
<keyword evidence="1" id="KW-0238">DNA-binding</keyword>
<dbReference type="InterPro" id="IPR025269">
    <property type="entry name" value="SAM-like_dom"/>
</dbReference>
<feature type="non-terminal residue" evidence="3">
    <location>
        <position position="85"/>
    </location>
</feature>
<evidence type="ECO:0000313" key="3">
    <source>
        <dbReference type="EMBL" id="MDG6146372.1"/>
    </source>
</evidence>
<evidence type="ECO:0000313" key="4">
    <source>
        <dbReference type="Proteomes" id="UP001153199"/>
    </source>
</evidence>
<feature type="non-terminal residue" evidence="3">
    <location>
        <position position="1"/>
    </location>
</feature>
<sequence length="85" mass="10143">SYTADDLIEEFNRYAREYSLFNFMEGIIAKLKQNGKIRTSETYKSTLNSFKRFRDDDDIMLEGLTSQIMEEYEAWHRQRGVTDNT</sequence>
<dbReference type="AlphaFoldDB" id="A0A9X4NZ78"/>
<keyword evidence="4" id="KW-1185">Reference proteome</keyword>
<dbReference type="RefSeq" id="WP_279369175.1">
    <property type="nucleotide sequence ID" value="NZ_JAMWFV010000119.1"/>
</dbReference>
<reference evidence="3" key="1">
    <citation type="submission" date="2022-06" db="EMBL/GenBank/DDBJ databases">
        <title>Lactococcus from bovine mastitis in China.</title>
        <authorList>
            <person name="Lin Y."/>
            <person name="Han B."/>
        </authorList>
    </citation>
    <scope>NUCLEOTIDE SEQUENCE</scope>
    <source>
        <strain evidence="3">Ningxia-I-26</strain>
    </source>
</reference>